<dbReference type="AlphaFoldDB" id="A0A2M7DKP8"/>
<evidence type="ECO:0000313" key="1">
    <source>
        <dbReference type="EMBL" id="PIV50356.1"/>
    </source>
</evidence>
<dbReference type="Proteomes" id="UP000228896">
    <property type="component" value="Unassembled WGS sequence"/>
</dbReference>
<proteinExistence type="predicted"/>
<name>A0A2M7DKP8_9BACT</name>
<protein>
    <submittedName>
        <fullName evidence="1">Uncharacterized protein</fullName>
    </submittedName>
</protein>
<evidence type="ECO:0000313" key="2">
    <source>
        <dbReference type="Proteomes" id="UP000228896"/>
    </source>
</evidence>
<reference evidence="2" key="1">
    <citation type="submission" date="2017-09" db="EMBL/GenBank/DDBJ databases">
        <title>Depth-based differentiation of microbial function through sediment-hosted aquifers and enrichment of novel symbionts in the deep terrestrial subsurface.</title>
        <authorList>
            <person name="Probst A.J."/>
            <person name="Ladd B."/>
            <person name="Jarett J.K."/>
            <person name="Geller-Mcgrath D.E."/>
            <person name="Sieber C.M.K."/>
            <person name="Emerson J.B."/>
            <person name="Anantharaman K."/>
            <person name="Thomas B.C."/>
            <person name="Malmstrom R."/>
            <person name="Stieglmeier M."/>
            <person name="Klingl A."/>
            <person name="Woyke T."/>
            <person name="Ryan C.M."/>
            <person name="Banfield J.F."/>
        </authorList>
    </citation>
    <scope>NUCLEOTIDE SEQUENCE [LARGE SCALE GENOMIC DNA]</scope>
</reference>
<gene>
    <name evidence="1" type="ORF">COS18_05250</name>
</gene>
<comment type="caution">
    <text evidence="1">The sequence shown here is derived from an EMBL/GenBank/DDBJ whole genome shotgun (WGS) entry which is preliminary data.</text>
</comment>
<organism evidence="1 2">
    <name type="scientific">Candidatus Falkowbacteria bacterium CG02_land_8_20_14_3_00_36_14</name>
    <dbReference type="NCBI Taxonomy" id="1974560"/>
    <lineage>
        <taxon>Bacteria</taxon>
        <taxon>Candidatus Falkowiibacteriota</taxon>
    </lineage>
</organism>
<accession>A0A2M7DKP8</accession>
<dbReference type="EMBL" id="PETS01000136">
    <property type="protein sequence ID" value="PIV50356.1"/>
    <property type="molecule type" value="Genomic_DNA"/>
</dbReference>
<sequence>MILEQTGIIEKVAPLMAKKYGIRAERAREIIENGNNTIKKLIEKYDDPKIRHMVNQQWKINKAGFRLLGLGNLKKISSPSKLPEPSYLQIICIVWLDEEIRNEQHKQHINIKKHKE</sequence>